<keyword evidence="2" id="KW-1185">Reference proteome</keyword>
<evidence type="ECO:0000313" key="1">
    <source>
        <dbReference type="EMBL" id="KAG0420069.1"/>
    </source>
</evidence>
<comment type="caution">
    <text evidence="1">The sequence shown here is derived from an EMBL/GenBank/DDBJ whole genome shotgun (WGS) entry which is preliminary data.</text>
</comment>
<accession>A0AC60PJ54</accession>
<sequence length="242" mass="26922">MPLLDFVPRGVTRLILHLGTNDLATASVRTALSDYPSRHHERVYATLVLPLMANRRRGSRNWKFIGGFNAEELRRHVLPGLELHRLLTRCRRRSTDVWRDHAASREHVRDPGAITLLDLQQRAPCNEDRETQTVHPQWPESTHQSDPGFLSGHSALLTLLPSAEAPVSRDDDAGPMHQPDPVFRDGHPATATLLPSVEAPTCLEDDAGSGSAGQRSKIAESAPQACYNLRKPYKEALCSQQD</sequence>
<dbReference type="Proteomes" id="UP000805193">
    <property type="component" value="Unassembled WGS sequence"/>
</dbReference>
<name>A0AC60PJ54_IXOPE</name>
<proteinExistence type="predicted"/>
<evidence type="ECO:0000313" key="2">
    <source>
        <dbReference type="Proteomes" id="UP000805193"/>
    </source>
</evidence>
<protein>
    <submittedName>
        <fullName evidence="1">Uncharacterized protein</fullName>
    </submittedName>
</protein>
<gene>
    <name evidence="1" type="ORF">HPB47_003698</name>
</gene>
<organism evidence="1 2">
    <name type="scientific">Ixodes persulcatus</name>
    <name type="common">Taiga tick</name>
    <dbReference type="NCBI Taxonomy" id="34615"/>
    <lineage>
        <taxon>Eukaryota</taxon>
        <taxon>Metazoa</taxon>
        <taxon>Ecdysozoa</taxon>
        <taxon>Arthropoda</taxon>
        <taxon>Chelicerata</taxon>
        <taxon>Arachnida</taxon>
        <taxon>Acari</taxon>
        <taxon>Parasitiformes</taxon>
        <taxon>Ixodida</taxon>
        <taxon>Ixodoidea</taxon>
        <taxon>Ixodidae</taxon>
        <taxon>Ixodinae</taxon>
        <taxon>Ixodes</taxon>
    </lineage>
</organism>
<dbReference type="EMBL" id="JABSTQ010010548">
    <property type="protein sequence ID" value="KAG0420069.1"/>
    <property type="molecule type" value="Genomic_DNA"/>
</dbReference>
<reference evidence="1 2" key="1">
    <citation type="journal article" date="2020" name="Cell">
        <title>Large-Scale Comparative Analyses of Tick Genomes Elucidate Their Genetic Diversity and Vector Capacities.</title>
        <authorList>
            <consortium name="Tick Genome and Microbiome Consortium (TIGMIC)"/>
            <person name="Jia N."/>
            <person name="Wang J."/>
            <person name="Shi W."/>
            <person name="Du L."/>
            <person name="Sun Y."/>
            <person name="Zhan W."/>
            <person name="Jiang J.F."/>
            <person name="Wang Q."/>
            <person name="Zhang B."/>
            <person name="Ji P."/>
            <person name="Bell-Sakyi L."/>
            <person name="Cui X.M."/>
            <person name="Yuan T.T."/>
            <person name="Jiang B.G."/>
            <person name="Yang W.F."/>
            <person name="Lam T.T."/>
            <person name="Chang Q.C."/>
            <person name="Ding S.J."/>
            <person name="Wang X.J."/>
            <person name="Zhu J.G."/>
            <person name="Ruan X.D."/>
            <person name="Zhao L."/>
            <person name="Wei J.T."/>
            <person name="Ye R.Z."/>
            <person name="Que T.C."/>
            <person name="Du C.H."/>
            <person name="Zhou Y.H."/>
            <person name="Cheng J.X."/>
            <person name="Dai P.F."/>
            <person name="Guo W.B."/>
            <person name="Han X.H."/>
            <person name="Huang E.J."/>
            <person name="Li L.F."/>
            <person name="Wei W."/>
            <person name="Gao Y.C."/>
            <person name="Liu J.Z."/>
            <person name="Shao H.Z."/>
            <person name="Wang X."/>
            <person name="Wang C.C."/>
            <person name="Yang T.C."/>
            <person name="Huo Q.B."/>
            <person name="Li W."/>
            <person name="Chen H.Y."/>
            <person name="Chen S.E."/>
            <person name="Zhou L.G."/>
            <person name="Ni X.B."/>
            <person name="Tian J.H."/>
            <person name="Sheng Y."/>
            <person name="Liu T."/>
            <person name="Pan Y.S."/>
            <person name="Xia L.Y."/>
            <person name="Li J."/>
            <person name="Zhao F."/>
            <person name="Cao W.C."/>
        </authorList>
    </citation>
    <scope>NUCLEOTIDE SEQUENCE [LARGE SCALE GENOMIC DNA]</scope>
    <source>
        <strain evidence="1">Iper-2018</strain>
    </source>
</reference>